<evidence type="ECO:0000256" key="1">
    <source>
        <dbReference type="SAM" id="MobiDB-lite"/>
    </source>
</evidence>
<keyword evidence="3" id="KW-1185">Reference proteome</keyword>
<evidence type="ECO:0000313" key="4">
    <source>
        <dbReference type="WBParaSite" id="NBR_0000814501-mRNA-1"/>
    </source>
</evidence>
<dbReference type="Proteomes" id="UP000271162">
    <property type="component" value="Unassembled WGS sequence"/>
</dbReference>
<proteinExistence type="predicted"/>
<protein>
    <submittedName>
        <fullName evidence="2 4">Uncharacterized protein</fullName>
    </submittedName>
</protein>
<evidence type="ECO:0000313" key="2">
    <source>
        <dbReference type="EMBL" id="VDL71735.1"/>
    </source>
</evidence>
<name>A0A0N4XYI2_NIPBR</name>
<dbReference type="AlphaFoldDB" id="A0A0N4XYI2"/>
<reference evidence="2 3" key="2">
    <citation type="submission" date="2018-11" db="EMBL/GenBank/DDBJ databases">
        <authorList>
            <consortium name="Pathogen Informatics"/>
        </authorList>
    </citation>
    <scope>NUCLEOTIDE SEQUENCE [LARGE SCALE GENOMIC DNA]</scope>
</reference>
<dbReference type="WBParaSite" id="NBR_0000814501-mRNA-1">
    <property type="protein sequence ID" value="NBR_0000814501-mRNA-1"/>
    <property type="gene ID" value="NBR_0000814501"/>
</dbReference>
<accession>A0A0N4XYI2</accession>
<organism evidence="4">
    <name type="scientific">Nippostrongylus brasiliensis</name>
    <name type="common">Rat hookworm</name>
    <dbReference type="NCBI Taxonomy" id="27835"/>
    <lineage>
        <taxon>Eukaryota</taxon>
        <taxon>Metazoa</taxon>
        <taxon>Ecdysozoa</taxon>
        <taxon>Nematoda</taxon>
        <taxon>Chromadorea</taxon>
        <taxon>Rhabditida</taxon>
        <taxon>Rhabditina</taxon>
        <taxon>Rhabditomorpha</taxon>
        <taxon>Strongyloidea</taxon>
        <taxon>Heligmosomidae</taxon>
        <taxon>Nippostrongylus</taxon>
    </lineage>
</organism>
<sequence length="124" mass="13669">MRPDYVGTQHYAVPPLPPSPPVASYPAPPMPSYRPPPIPKYEIGAKPAYHAPLSNNYQQEEEATPPPPQRYSAPYGGRSPMHLSLQPANFHHLLDRPDLIDGDKRQNESPPLVDAPDTEAKSSV</sequence>
<reference evidence="4" key="1">
    <citation type="submission" date="2017-02" db="UniProtKB">
        <authorList>
            <consortium name="WormBaseParasite"/>
        </authorList>
    </citation>
    <scope>IDENTIFICATION</scope>
</reference>
<feature type="region of interest" description="Disordered" evidence="1">
    <location>
        <begin position="1"/>
        <end position="124"/>
    </location>
</feature>
<dbReference type="EMBL" id="UYSL01019968">
    <property type="protein sequence ID" value="VDL71735.1"/>
    <property type="molecule type" value="Genomic_DNA"/>
</dbReference>
<feature type="compositionally biased region" description="Basic and acidic residues" evidence="1">
    <location>
        <begin position="92"/>
        <end position="107"/>
    </location>
</feature>
<evidence type="ECO:0000313" key="3">
    <source>
        <dbReference type="Proteomes" id="UP000271162"/>
    </source>
</evidence>
<gene>
    <name evidence="2" type="ORF">NBR_LOCUS8146</name>
</gene>
<feature type="compositionally biased region" description="Pro residues" evidence="1">
    <location>
        <begin position="14"/>
        <end position="39"/>
    </location>
</feature>